<comment type="catalytic activity">
    <reaction evidence="11">
        <text>isopentenyl diphosphate + (2E)-geranyl diphosphate = (2E,6E)-farnesyl diphosphate + diphosphate</text>
        <dbReference type="Rhea" id="RHEA:19361"/>
        <dbReference type="ChEBI" id="CHEBI:33019"/>
        <dbReference type="ChEBI" id="CHEBI:58057"/>
        <dbReference type="ChEBI" id="CHEBI:128769"/>
        <dbReference type="ChEBI" id="CHEBI:175763"/>
        <dbReference type="EC" id="2.5.1.10"/>
    </reaction>
</comment>
<dbReference type="Gene3D" id="1.10.600.10">
    <property type="entry name" value="Farnesyl Diphosphate Synthase"/>
    <property type="match status" value="1"/>
</dbReference>
<evidence type="ECO:0000256" key="12">
    <source>
        <dbReference type="RuleBase" id="RU004466"/>
    </source>
</evidence>
<evidence type="ECO:0000256" key="6">
    <source>
        <dbReference type="ARBA" id="ARBA00022723"/>
    </source>
</evidence>
<reference evidence="13" key="1">
    <citation type="submission" date="2020-11" db="EMBL/GenBank/DDBJ databases">
        <title>Multidrug resistant novel bacterium Savagea serpentis sp. nov., isolated from the scats of a vine snake (Ahaetulla nasuta).</title>
        <authorList>
            <person name="Venkata Ramana V."/>
            <person name="Vikas Patil S."/>
            <person name="Yogita Lugani V."/>
        </authorList>
    </citation>
    <scope>NUCLEOTIDE SEQUENCE</scope>
    <source>
        <strain evidence="13">SN6</strain>
    </source>
</reference>
<keyword evidence="7" id="KW-0460">Magnesium</keyword>
<evidence type="ECO:0000256" key="8">
    <source>
        <dbReference type="ARBA" id="ARBA00023229"/>
    </source>
</evidence>
<dbReference type="SFLD" id="SFLDG01017">
    <property type="entry name" value="Polyprenyl_Transferase_Like"/>
    <property type="match status" value="1"/>
</dbReference>
<comment type="caution">
    <text evidence="13">The sequence shown here is derived from an EMBL/GenBank/DDBJ whole genome shotgun (WGS) entry which is preliminary data.</text>
</comment>
<evidence type="ECO:0000256" key="4">
    <source>
        <dbReference type="ARBA" id="ARBA00015100"/>
    </source>
</evidence>
<organism evidence="13 14">
    <name type="scientific">Savagea serpentis</name>
    <dbReference type="NCBI Taxonomy" id="2785297"/>
    <lineage>
        <taxon>Bacteria</taxon>
        <taxon>Bacillati</taxon>
        <taxon>Bacillota</taxon>
        <taxon>Bacilli</taxon>
        <taxon>Bacillales</taxon>
        <taxon>Caryophanaceae</taxon>
        <taxon>Savagea</taxon>
    </lineage>
</organism>
<evidence type="ECO:0000256" key="10">
    <source>
        <dbReference type="ARBA" id="ARBA00032873"/>
    </source>
</evidence>
<dbReference type="EMBL" id="JADKPV010000001">
    <property type="protein sequence ID" value="MBF4500267.1"/>
    <property type="molecule type" value="Genomic_DNA"/>
</dbReference>
<dbReference type="RefSeq" id="WP_194561715.1">
    <property type="nucleotide sequence ID" value="NZ_JADKPV010000001.1"/>
</dbReference>
<comment type="similarity">
    <text evidence="2 12">Belongs to the FPP/GGPP synthase family.</text>
</comment>
<accession>A0A8J7G232</accession>
<dbReference type="GO" id="GO:0016114">
    <property type="term" value="P:terpenoid biosynthetic process"/>
    <property type="evidence" value="ECO:0007669"/>
    <property type="project" value="UniProtKB-ARBA"/>
</dbReference>
<dbReference type="PROSITE" id="PS00723">
    <property type="entry name" value="POLYPRENYL_SYNTHASE_1"/>
    <property type="match status" value="1"/>
</dbReference>
<evidence type="ECO:0000313" key="14">
    <source>
        <dbReference type="Proteomes" id="UP000622653"/>
    </source>
</evidence>
<keyword evidence="6" id="KW-0479">Metal-binding</keyword>
<evidence type="ECO:0000256" key="3">
    <source>
        <dbReference type="ARBA" id="ARBA00012439"/>
    </source>
</evidence>
<proteinExistence type="inferred from homology"/>
<keyword evidence="8" id="KW-0414">Isoprene biosynthesis</keyword>
<evidence type="ECO:0000256" key="11">
    <source>
        <dbReference type="ARBA" id="ARBA00049399"/>
    </source>
</evidence>
<evidence type="ECO:0000256" key="7">
    <source>
        <dbReference type="ARBA" id="ARBA00022842"/>
    </source>
</evidence>
<dbReference type="Pfam" id="PF00348">
    <property type="entry name" value="polyprenyl_synt"/>
    <property type="match status" value="1"/>
</dbReference>
<keyword evidence="5 12" id="KW-0808">Transferase</keyword>
<dbReference type="FunFam" id="1.10.600.10:FF:000001">
    <property type="entry name" value="Geranylgeranyl diphosphate synthase"/>
    <property type="match status" value="1"/>
</dbReference>
<dbReference type="InterPro" id="IPR000092">
    <property type="entry name" value="Polyprenyl_synt"/>
</dbReference>
<dbReference type="NCBIfam" id="NF045485">
    <property type="entry name" value="FPPsyn"/>
    <property type="match status" value="1"/>
</dbReference>
<dbReference type="InterPro" id="IPR008949">
    <property type="entry name" value="Isoprenoid_synthase_dom_sf"/>
</dbReference>
<dbReference type="GO" id="GO:0005737">
    <property type="term" value="C:cytoplasm"/>
    <property type="evidence" value="ECO:0007669"/>
    <property type="project" value="UniProtKB-ARBA"/>
</dbReference>
<dbReference type="AlphaFoldDB" id="A0A8J7G232"/>
<dbReference type="Proteomes" id="UP000622653">
    <property type="component" value="Unassembled WGS sequence"/>
</dbReference>
<dbReference type="GO" id="GO:0004337">
    <property type="term" value="F:(2E,6E)-farnesyl diphosphate synthase activity"/>
    <property type="evidence" value="ECO:0007669"/>
    <property type="project" value="UniProtKB-EC"/>
</dbReference>
<evidence type="ECO:0000256" key="2">
    <source>
        <dbReference type="ARBA" id="ARBA00006706"/>
    </source>
</evidence>
<dbReference type="PANTHER" id="PTHR43281:SF1">
    <property type="entry name" value="FARNESYL DIPHOSPHATE SYNTHASE"/>
    <property type="match status" value="1"/>
</dbReference>
<dbReference type="InterPro" id="IPR033749">
    <property type="entry name" value="Polyprenyl_synt_CS"/>
</dbReference>
<dbReference type="SUPFAM" id="SSF48576">
    <property type="entry name" value="Terpenoid synthases"/>
    <property type="match status" value="1"/>
</dbReference>
<dbReference type="PANTHER" id="PTHR43281">
    <property type="entry name" value="FARNESYL DIPHOSPHATE SYNTHASE"/>
    <property type="match status" value="1"/>
</dbReference>
<evidence type="ECO:0000256" key="5">
    <source>
        <dbReference type="ARBA" id="ARBA00022679"/>
    </source>
</evidence>
<dbReference type="CDD" id="cd00685">
    <property type="entry name" value="Trans_IPPS_HT"/>
    <property type="match status" value="1"/>
</dbReference>
<dbReference type="GO" id="GO:0046872">
    <property type="term" value="F:metal ion binding"/>
    <property type="evidence" value="ECO:0007669"/>
    <property type="project" value="UniProtKB-KW"/>
</dbReference>
<evidence type="ECO:0000313" key="13">
    <source>
        <dbReference type="EMBL" id="MBF4500267.1"/>
    </source>
</evidence>
<evidence type="ECO:0000256" key="9">
    <source>
        <dbReference type="ARBA" id="ARBA00032380"/>
    </source>
</evidence>
<dbReference type="InterPro" id="IPR053378">
    <property type="entry name" value="Prenyl_diphosphate_synthase"/>
</dbReference>
<evidence type="ECO:0000256" key="1">
    <source>
        <dbReference type="ARBA" id="ARBA00001946"/>
    </source>
</evidence>
<dbReference type="EC" id="2.5.1.10" evidence="3"/>
<keyword evidence="14" id="KW-1185">Reference proteome</keyword>
<protein>
    <recommendedName>
        <fullName evidence="4">Farnesyl diphosphate synthase</fullName>
        <ecNumber evidence="3">2.5.1.10</ecNumber>
    </recommendedName>
    <alternativeName>
        <fullName evidence="10">(2E,6E)-farnesyl diphosphate synthase</fullName>
    </alternativeName>
    <alternativeName>
        <fullName evidence="9">Geranyltranstransferase</fullName>
    </alternativeName>
</protein>
<gene>
    <name evidence="13" type="ORF">IRY55_02730</name>
</gene>
<sequence length="295" mass="32702">MSTLQTFIERELPKVDAALYALLDNSVMPETLKESMRYSIEAGGKRVRPLLVLAVMEDALGADNTLEERYAIAAAIELIHTYSLIHDDLPAMDDDDYRRGKLTNHKKFGEAMAILAGDAMQAMAFQSIAEAYAIPADMRIELVQLLARASGADGMVGGQVLDLEGETRQLSLEELEHVHIHKTGALLTYSIEAGAILSRMCEYERSELKRYAHHIGLAFQIKDDILDVTSTTEQLGKPANSDEASEKSTYPAILGLAQSKDQMESHYTQAIDAIAFFQEGSLLHQFAHYIIDRNL</sequence>
<comment type="cofactor">
    <cofactor evidence="1">
        <name>Mg(2+)</name>
        <dbReference type="ChEBI" id="CHEBI:18420"/>
    </cofactor>
</comment>
<name>A0A8J7G232_9BACL</name>
<dbReference type="SFLD" id="SFLDS00005">
    <property type="entry name" value="Isoprenoid_Synthase_Type_I"/>
    <property type="match status" value="1"/>
</dbReference>
<dbReference type="PROSITE" id="PS00444">
    <property type="entry name" value="POLYPRENYL_SYNTHASE_2"/>
    <property type="match status" value="1"/>
</dbReference>